<comment type="caution">
    <text evidence="2">The sequence shown here is derived from an EMBL/GenBank/DDBJ whole genome shotgun (WGS) entry which is preliminary data.</text>
</comment>
<protein>
    <submittedName>
        <fullName evidence="2">DUF488 family protein</fullName>
    </submittedName>
</protein>
<sequence length="176" mass="18707">MTGKLHTIGYEGTELSDFLSTLRGAGVSLVIDVRAVSVSRRSGFSKTALSNALAEAGINYRHLRDLGDPKPGREAAREGRLRDFERIYSTHLKTPSAQGALKEATKLAVEEKACLLCYEAQPFGCHRTIVAQAVRKASGLGIDHLFPATKQNKAGKRAVVGGAGKRPHAGEGAPTA</sequence>
<dbReference type="Pfam" id="PF04343">
    <property type="entry name" value="DUF488"/>
    <property type="match status" value="1"/>
</dbReference>
<dbReference type="PIRSF" id="PIRSF024492">
    <property type="entry name" value="UCP024492"/>
    <property type="match status" value="1"/>
</dbReference>
<keyword evidence="3" id="KW-1185">Reference proteome</keyword>
<dbReference type="InterPro" id="IPR014519">
    <property type="entry name" value="UCP024492"/>
</dbReference>
<organism evidence="2 3">
    <name type="scientific">Roseomonas elaeocarpi</name>
    <dbReference type="NCBI Taxonomy" id="907779"/>
    <lineage>
        <taxon>Bacteria</taxon>
        <taxon>Pseudomonadati</taxon>
        <taxon>Pseudomonadota</taxon>
        <taxon>Alphaproteobacteria</taxon>
        <taxon>Acetobacterales</taxon>
        <taxon>Roseomonadaceae</taxon>
        <taxon>Roseomonas</taxon>
    </lineage>
</organism>
<accession>A0ABV6JUJ3</accession>
<reference evidence="2 3" key="1">
    <citation type="submission" date="2024-09" db="EMBL/GenBank/DDBJ databases">
        <authorList>
            <person name="Sun Q."/>
            <person name="Mori K."/>
        </authorList>
    </citation>
    <scope>NUCLEOTIDE SEQUENCE [LARGE SCALE GENOMIC DNA]</scope>
    <source>
        <strain evidence="2 3">TBRC 5777</strain>
    </source>
</reference>
<dbReference type="EMBL" id="JBHLUN010000008">
    <property type="protein sequence ID" value="MFC0408977.1"/>
    <property type="molecule type" value="Genomic_DNA"/>
</dbReference>
<feature type="region of interest" description="Disordered" evidence="1">
    <location>
        <begin position="156"/>
        <end position="176"/>
    </location>
</feature>
<dbReference type="Proteomes" id="UP001589865">
    <property type="component" value="Unassembled WGS sequence"/>
</dbReference>
<proteinExistence type="predicted"/>
<dbReference type="RefSeq" id="WP_377044731.1">
    <property type="nucleotide sequence ID" value="NZ_JBHLUN010000008.1"/>
</dbReference>
<evidence type="ECO:0000256" key="1">
    <source>
        <dbReference type="SAM" id="MobiDB-lite"/>
    </source>
</evidence>
<name>A0ABV6JUJ3_9PROT</name>
<evidence type="ECO:0000313" key="2">
    <source>
        <dbReference type="EMBL" id="MFC0408977.1"/>
    </source>
</evidence>
<dbReference type="InterPro" id="IPR007438">
    <property type="entry name" value="DUF488"/>
</dbReference>
<dbReference type="PANTHER" id="PTHR39337">
    <property type="entry name" value="BLR5642 PROTEIN"/>
    <property type="match status" value="1"/>
</dbReference>
<gene>
    <name evidence="2" type="ORF">ACFFGY_11995</name>
</gene>
<dbReference type="PANTHER" id="PTHR39337:SF1">
    <property type="entry name" value="BLR5642 PROTEIN"/>
    <property type="match status" value="1"/>
</dbReference>
<evidence type="ECO:0000313" key="3">
    <source>
        <dbReference type="Proteomes" id="UP001589865"/>
    </source>
</evidence>